<dbReference type="EMBL" id="KN827840">
    <property type="protein sequence ID" value="KIK75820.1"/>
    <property type="molecule type" value="Genomic_DNA"/>
</dbReference>
<protein>
    <submittedName>
        <fullName evidence="2">Uncharacterized protein</fullName>
    </submittedName>
</protein>
<feature type="region of interest" description="Disordered" evidence="1">
    <location>
        <begin position="1"/>
        <end position="29"/>
    </location>
</feature>
<keyword evidence="3" id="KW-1185">Reference proteome</keyword>
<gene>
    <name evidence="2" type="ORF">PAXRUDRAFT_171593</name>
</gene>
<reference evidence="3" key="2">
    <citation type="submission" date="2015-01" db="EMBL/GenBank/DDBJ databases">
        <title>Evolutionary Origins and Diversification of the Mycorrhizal Mutualists.</title>
        <authorList>
            <consortium name="DOE Joint Genome Institute"/>
            <consortium name="Mycorrhizal Genomics Consortium"/>
            <person name="Kohler A."/>
            <person name="Kuo A."/>
            <person name="Nagy L.G."/>
            <person name="Floudas D."/>
            <person name="Copeland A."/>
            <person name="Barry K.W."/>
            <person name="Cichocki N."/>
            <person name="Veneault-Fourrey C."/>
            <person name="LaButti K."/>
            <person name="Lindquist E.A."/>
            <person name="Lipzen A."/>
            <person name="Lundell T."/>
            <person name="Morin E."/>
            <person name="Murat C."/>
            <person name="Riley R."/>
            <person name="Ohm R."/>
            <person name="Sun H."/>
            <person name="Tunlid A."/>
            <person name="Henrissat B."/>
            <person name="Grigoriev I.V."/>
            <person name="Hibbett D.S."/>
            <person name="Martin F."/>
        </authorList>
    </citation>
    <scope>NUCLEOTIDE SEQUENCE [LARGE SCALE GENOMIC DNA]</scope>
    <source>
        <strain evidence="3">Ve08.2h10</strain>
    </source>
</reference>
<evidence type="ECO:0000313" key="2">
    <source>
        <dbReference type="EMBL" id="KIK75820.1"/>
    </source>
</evidence>
<dbReference type="Proteomes" id="UP000054538">
    <property type="component" value="Unassembled WGS sequence"/>
</dbReference>
<dbReference type="STRING" id="930991.A0A0D0DEB1"/>
<evidence type="ECO:0000313" key="3">
    <source>
        <dbReference type="Proteomes" id="UP000054538"/>
    </source>
</evidence>
<dbReference type="HOGENOM" id="CLU_007337_3_1_1"/>
<organism evidence="2 3">
    <name type="scientific">Paxillus rubicundulus Ve08.2h10</name>
    <dbReference type="NCBI Taxonomy" id="930991"/>
    <lineage>
        <taxon>Eukaryota</taxon>
        <taxon>Fungi</taxon>
        <taxon>Dikarya</taxon>
        <taxon>Basidiomycota</taxon>
        <taxon>Agaricomycotina</taxon>
        <taxon>Agaricomycetes</taxon>
        <taxon>Agaricomycetidae</taxon>
        <taxon>Boletales</taxon>
        <taxon>Paxilineae</taxon>
        <taxon>Paxillaceae</taxon>
        <taxon>Paxillus</taxon>
    </lineage>
</organism>
<feature type="non-terminal residue" evidence="2">
    <location>
        <position position="1"/>
    </location>
</feature>
<dbReference type="AlphaFoldDB" id="A0A0D0DEB1"/>
<dbReference type="OrthoDB" id="3261594at2759"/>
<dbReference type="InParanoid" id="A0A0D0DEB1"/>
<sequence length="202" mass="22750">PGPPSPPPNPPQDRDHGSPTPRPHSQSPERQEITAIIYNHRRPPEIDLDTLAQATILPKLQESMEFISLIRNASFLDLIMKHTPDIIKQMRNAPQGLMDLNNPGLCHSISCYLSNEHASQIIYDSIIRSTLSNFPQAEGVEDCLSFKATESFIKKYTGIKYVLHNMCPDSCMEFTGPFEDSDNCPMYSISHWDVVKLQESNA</sequence>
<name>A0A0D0DEB1_9AGAM</name>
<accession>A0A0D0DEB1</accession>
<evidence type="ECO:0000256" key="1">
    <source>
        <dbReference type="SAM" id="MobiDB-lite"/>
    </source>
</evidence>
<feature type="compositionally biased region" description="Pro residues" evidence="1">
    <location>
        <begin position="1"/>
        <end position="11"/>
    </location>
</feature>
<reference evidence="2 3" key="1">
    <citation type="submission" date="2014-04" db="EMBL/GenBank/DDBJ databases">
        <authorList>
            <consortium name="DOE Joint Genome Institute"/>
            <person name="Kuo A."/>
            <person name="Kohler A."/>
            <person name="Jargeat P."/>
            <person name="Nagy L.G."/>
            <person name="Floudas D."/>
            <person name="Copeland A."/>
            <person name="Barry K.W."/>
            <person name="Cichocki N."/>
            <person name="Veneault-Fourrey C."/>
            <person name="LaButti K."/>
            <person name="Lindquist E.A."/>
            <person name="Lipzen A."/>
            <person name="Lundell T."/>
            <person name="Morin E."/>
            <person name="Murat C."/>
            <person name="Sun H."/>
            <person name="Tunlid A."/>
            <person name="Henrissat B."/>
            <person name="Grigoriev I.V."/>
            <person name="Hibbett D.S."/>
            <person name="Martin F."/>
            <person name="Nordberg H.P."/>
            <person name="Cantor M.N."/>
            <person name="Hua S.X."/>
        </authorList>
    </citation>
    <scope>NUCLEOTIDE SEQUENCE [LARGE SCALE GENOMIC DNA]</scope>
    <source>
        <strain evidence="2 3">Ve08.2h10</strain>
    </source>
</reference>
<proteinExistence type="predicted"/>